<keyword evidence="3" id="KW-1185">Reference proteome</keyword>
<dbReference type="Gramene" id="GBG71677">
    <property type="protein sequence ID" value="GBG71677"/>
    <property type="gene ID" value="CBR_g9091"/>
</dbReference>
<evidence type="ECO:0000313" key="3">
    <source>
        <dbReference type="Proteomes" id="UP000265515"/>
    </source>
</evidence>
<evidence type="ECO:0000313" key="2">
    <source>
        <dbReference type="EMBL" id="GBG71677.1"/>
    </source>
</evidence>
<protein>
    <recommendedName>
        <fullName evidence="1">Integrase zinc-binding domain-containing protein</fullName>
    </recommendedName>
</protein>
<gene>
    <name evidence="2" type="ORF">CBR_g9091</name>
</gene>
<proteinExistence type="predicted"/>
<accession>A0A388KNR6</accession>
<organism evidence="2 3">
    <name type="scientific">Chara braunii</name>
    <name type="common">Braun's stonewort</name>
    <dbReference type="NCBI Taxonomy" id="69332"/>
    <lineage>
        <taxon>Eukaryota</taxon>
        <taxon>Viridiplantae</taxon>
        <taxon>Streptophyta</taxon>
        <taxon>Charophyceae</taxon>
        <taxon>Charales</taxon>
        <taxon>Characeae</taxon>
        <taxon>Chara</taxon>
    </lineage>
</organism>
<dbReference type="AlphaFoldDB" id="A0A388KNR6"/>
<dbReference type="InterPro" id="IPR041588">
    <property type="entry name" value="Integrase_H2C2"/>
</dbReference>
<dbReference type="EMBL" id="BFEA01000151">
    <property type="protein sequence ID" value="GBG71677.1"/>
    <property type="molecule type" value="Genomic_DNA"/>
</dbReference>
<dbReference type="PANTHER" id="PTHR37984:SF5">
    <property type="entry name" value="PROTEIN NYNRIN-LIKE"/>
    <property type="match status" value="1"/>
</dbReference>
<dbReference type="Pfam" id="PF17921">
    <property type="entry name" value="Integrase_H2C2"/>
    <property type="match status" value="1"/>
</dbReference>
<feature type="domain" description="Integrase zinc-binding" evidence="1">
    <location>
        <begin position="322"/>
        <end position="372"/>
    </location>
</feature>
<dbReference type="Gene3D" id="1.10.340.70">
    <property type="match status" value="1"/>
</dbReference>
<evidence type="ECO:0000259" key="1">
    <source>
        <dbReference type="Pfam" id="PF17921"/>
    </source>
</evidence>
<dbReference type="PANTHER" id="PTHR37984">
    <property type="entry name" value="PROTEIN CBG26694"/>
    <property type="match status" value="1"/>
</dbReference>
<dbReference type="Proteomes" id="UP000265515">
    <property type="component" value="Unassembled WGS sequence"/>
</dbReference>
<dbReference type="InterPro" id="IPR050951">
    <property type="entry name" value="Retrovirus_Pol_polyprotein"/>
</dbReference>
<comment type="caution">
    <text evidence="2">The sequence shown here is derived from an EMBL/GenBank/DDBJ whole genome shotgun (WGS) entry which is preliminary data.</text>
</comment>
<reference evidence="2 3" key="1">
    <citation type="journal article" date="2018" name="Cell">
        <title>The Chara Genome: Secondary Complexity and Implications for Plant Terrestrialization.</title>
        <authorList>
            <person name="Nishiyama T."/>
            <person name="Sakayama H."/>
            <person name="Vries J.D."/>
            <person name="Buschmann H."/>
            <person name="Saint-Marcoux D."/>
            <person name="Ullrich K.K."/>
            <person name="Haas F.B."/>
            <person name="Vanderstraeten L."/>
            <person name="Becker D."/>
            <person name="Lang D."/>
            <person name="Vosolsobe S."/>
            <person name="Rombauts S."/>
            <person name="Wilhelmsson P.K.I."/>
            <person name="Janitza P."/>
            <person name="Kern R."/>
            <person name="Heyl A."/>
            <person name="Rumpler F."/>
            <person name="Villalobos L.I.A.C."/>
            <person name="Clay J.M."/>
            <person name="Skokan R."/>
            <person name="Toyoda A."/>
            <person name="Suzuki Y."/>
            <person name="Kagoshima H."/>
            <person name="Schijlen E."/>
            <person name="Tajeshwar N."/>
            <person name="Catarino B."/>
            <person name="Hetherington A.J."/>
            <person name="Saltykova A."/>
            <person name="Bonnot C."/>
            <person name="Breuninger H."/>
            <person name="Symeonidi A."/>
            <person name="Radhakrishnan G.V."/>
            <person name="Van Nieuwerburgh F."/>
            <person name="Deforce D."/>
            <person name="Chang C."/>
            <person name="Karol K.G."/>
            <person name="Hedrich R."/>
            <person name="Ulvskov P."/>
            <person name="Glockner G."/>
            <person name="Delwiche C.F."/>
            <person name="Petrasek J."/>
            <person name="Van de Peer Y."/>
            <person name="Friml J."/>
            <person name="Beilby M."/>
            <person name="Dolan L."/>
            <person name="Kohara Y."/>
            <person name="Sugano S."/>
            <person name="Fujiyama A."/>
            <person name="Delaux P.-M."/>
            <person name="Quint M."/>
            <person name="TheiBen G."/>
            <person name="Hagemann M."/>
            <person name="Harholt J."/>
            <person name="Dunand C."/>
            <person name="Zachgo S."/>
            <person name="Langdale J."/>
            <person name="Maumus F."/>
            <person name="Straeten D.V.D."/>
            <person name="Gould S.B."/>
            <person name="Rensing S.A."/>
        </authorList>
    </citation>
    <scope>NUCLEOTIDE SEQUENCE [LARGE SCALE GENOMIC DNA]</scope>
    <source>
        <strain evidence="2 3">S276</strain>
    </source>
</reference>
<name>A0A388KNR6_CHABU</name>
<sequence>MTRPFIVETDAGSTALRGVLIQRDLNGEERPLRYYLFGSRFVLRVDPTTLAGSLKNFAPSYPTIARWLTYIRIFDFELERIPKNKNRADGLSRVDWDKNNQGLIEDTPPVNGFLNSEEDVRLHINSWSLTVGNYVTPGRPVWLAPPGHIRRPDLVLKPYVEEDSRGMSGVDWMMELALAGKYQLHEDLLTIDYRALQVGKHEKVIGRVYLLANALLQEEAVRNTVLDQEEVVEQEEGDNVIHEREDVDFEEGEIKEAFLAEEYEGVYLELGMLLSCEMRERDVCGRVLKMRPSFLVRDGHLFMRSKRKAPRRVVSGVARQIDVMATLHDGTGGGHRSTDTTHLKIYELYYWNGMGQMIDDNCKLCVPCQERSSIRPRESLSYQIPLKGYWAWFVQVAKCDVAHLTACA</sequence>